<dbReference type="NCBIfam" id="TIGR00214">
    <property type="entry name" value="lipB"/>
    <property type="match status" value="1"/>
</dbReference>
<dbReference type="PROSITE" id="PS01313">
    <property type="entry name" value="LIPB"/>
    <property type="match status" value="1"/>
</dbReference>
<dbReference type="HAMAP" id="MF_00013">
    <property type="entry name" value="LipB"/>
    <property type="match status" value="1"/>
</dbReference>
<dbReference type="CDD" id="cd16444">
    <property type="entry name" value="LipB"/>
    <property type="match status" value="1"/>
</dbReference>
<evidence type="ECO:0000256" key="1">
    <source>
        <dbReference type="ARBA" id="ARBA00004821"/>
    </source>
</evidence>
<comment type="catalytic activity">
    <reaction evidence="5 6">
        <text>octanoyl-[ACP] + L-lysyl-[protein] = N(6)-octanoyl-L-lysyl-[protein] + holo-[ACP] + H(+)</text>
        <dbReference type="Rhea" id="RHEA:17665"/>
        <dbReference type="Rhea" id="RHEA-COMP:9636"/>
        <dbReference type="Rhea" id="RHEA-COMP:9685"/>
        <dbReference type="Rhea" id="RHEA-COMP:9752"/>
        <dbReference type="Rhea" id="RHEA-COMP:9928"/>
        <dbReference type="ChEBI" id="CHEBI:15378"/>
        <dbReference type="ChEBI" id="CHEBI:29969"/>
        <dbReference type="ChEBI" id="CHEBI:64479"/>
        <dbReference type="ChEBI" id="CHEBI:78463"/>
        <dbReference type="ChEBI" id="CHEBI:78809"/>
        <dbReference type="EC" id="2.3.1.181"/>
    </reaction>
</comment>
<evidence type="ECO:0000256" key="5">
    <source>
        <dbReference type="HAMAP-Rule" id="MF_00013"/>
    </source>
</evidence>
<evidence type="ECO:0000256" key="4">
    <source>
        <dbReference type="ARBA" id="ARBA00024732"/>
    </source>
</evidence>
<feature type="binding site" evidence="5 8">
    <location>
        <begin position="66"/>
        <end position="73"/>
    </location>
    <ligand>
        <name>substrate</name>
    </ligand>
</feature>
<dbReference type="AlphaFoldDB" id="A0A2S5SSN6"/>
<keyword evidence="5" id="KW-0963">Cytoplasm</keyword>
<evidence type="ECO:0000256" key="6">
    <source>
        <dbReference type="PIRNR" id="PIRNR016262"/>
    </source>
</evidence>
<evidence type="ECO:0000256" key="9">
    <source>
        <dbReference type="PIRSR" id="PIRSR016262-3"/>
    </source>
</evidence>
<comment type="subcellular location">
    <subcellularLocation>
        <location evidence="5">Cytoplasm</location>
    </subcellularLocation>
</comment>
<dbReference type="Proteomes" id="UP000238605">
    <property type="component" value="Unassembled WGS sequence"/>
</dbReference>
<dbReference type="GO" id="GO:0005737">
    <property type="term" value="C:cytoplasm"/>
    <property type="evidence" value="ECO:0007669"/>
    <property type="project" value="UniProtKB-SubCell"/>
</dbReference>
<comment type="caution">
    <text evidence="11">The sequence shown here is derived from an EMBL/GenBank/DDBJ whole genome shotgun (WGS) entry which is preliminary data.</text>
</comment>
<keyword evidence="3 5" id="KW-0012">Acyltransferase</keyword>
<dbReference type="PANTHER" id="PTHR10993:SF7">
    <property type="entry name" value="LIPOYLTRANSFERASE 2, MITOCHONDRIAL-RELATED"/>
    <property type="match status" value="1"/>
</dbReference>
<comment type="miscellaneous">
    <text evidence="5">In the reaction, the free carboxyl group of octanoic acid is attached via an amide linkage to the epsilon-amino group of a specific lysine residue of lipoyl domains of lipoate-dependent enzymes.</text>
</comment>
<accession>A0A2S5SSN6</accession>
<keyword evidence="2 5" id="KW-0808">Transferase</keyword>
<dbReference type="SUPFAM" id="SSF55681">
    <property type="entry name" value="Class II aaRS and biotin synthetases"/>
    <property type="match status" value="1"/>
</dbReference>
<dbReference type="GO" id="GO:0016874">
    <property type="term" value="F:ligase activity"/>
    <property type="evidence" value="ECO:0007669"/>
    <property type="project" value="UniProtKB-KW"/>
</dbReference>
<evidence type="ECO:0000256" key="3">
    <source>
        <dbReference type="ARBA" id="ARBA00023315"/>
    </source>
</evidence>
<dbReference type="EC" id="2.3.1.181" evidence="5 6"/>
<protein>
    <recommendedName>
        <fullName evidence="5 6">Octanoyltransferase</fullName>
        <ecNumber evidence="5 6">2.3.1.181</ecNumber>
    </recommendedName>
    <alternativeName>
        <fullName evidence="5">Lipoate-protein ligase B</fullName>
    </alternativeName>
    <alternativeName>
        <fullName evidence="5">Lipoyl/octanoyl transferase</fullName>
    </alternativeName>
    <alternativeName>
        <fullName evidence="5">Octanoyl-[acyl-carrier-protein]-protein N-octanoyltransferase</fullName>
    </alternativeName>
</protein>
<keyword evidence="12" id="KW-1185">Reference proteome</keyword>
<name>A0A2S5SSN6_9BURK</name>
<evidence type="ECO:0000256" key="8">
    <source>
        <dbReference type="PIRSR" id="PIRSR016262-2"/>
    </source>
</evidence>
<sequence length="220" mass="23936">MEIRWLGRVEYAPTVQAMQAYTEARTPDSPDELWLCEHPPVYTLGLAGRTEHLLNPRDIPVVPTNRGGQVTYHGPGQVVAYPLVDLRRLGIYVKEYVHRLEQAVIQTLAGFGVTGHRVTGAPGIYVNLADPFGHARLAPDRADPFAGLGKIAALGIKVSQHRTYHGVALNVAMDLSPYEGINPCGYAGLRSIDLATLGVSTDWDTVAARLGERLQAHLSP</sequence>
<reference evidence="11 12" key="1">
    <citation type="submission" date="2018-02" db="EMBL/GenBank/DDBJ databases">
        <title>Reclassifiation of [Polyangium] brachysporum DSM 7029 as Guopingzhaonella breviflexa gen. nov., sp. nov., a member of the family Comamonadaceae.</title>
        <authorList>
            <person name="Tang B."/>
        </authorList>
    </citation>
    <scope>NUCLEOTIDE SEQUENCE [LARGE SCALE GENOMIC DNA]</scope>
    <source>
        <strain evidence="11 12">BCRC 80649</strain>
    </source>
</reference>
<evidence type="ECO:0000313" key="12">
    <source>
        <dbReference type="Proteomes" id="UP000238605"/>
    </source>
</evidence>
<feature type="domain" description="BPL/LPL catalytic" evidence="10">
    <location>
        <begin position="27"/>
        <end position="220"/>
    </location>
</feature>
<dbReference type="Gene3D" id="3.30.930.10">
    <property type="entry name" value="Bira Bifunctional Protein, Domain 2"/>
    <property type="match status" value="1"/>
</dbReference>
<dbReference type="PANTHER" id="PTHR10993">
    <property type="entry name" value="OCTANOYLTRANSFERASE"/>
    <property type="match status" value="1"/>
</dbReference>
<dbReference type="OrthoDB" id="9787061at2"/>
<gene>
    <name evidence="5" type="primary">lipB</name>
    <name evidence="11" type="ORF">C1704_12635</name>
</gene>
<evidence type="ECO:0000313" key="11">
    <source>
        <dbReference type="EMBL" id="PPE65755.1"/>
    </source>
</evidence>
<comment type="pathway">
    <text evidence="1 5 6">Protein modification; protein lipoylation via endogenous pathway; protein N(6)-(lipoyl)lysine from octanoyl-[acyl-carrier-protein]: step 1/2.</text>
</comment>
<proteinExistence type="inferred from homology"/>
<evidence type="ECO:0000259" key="10">
    <source>
        <dbReference type="PROSITE" id="PS51733"/>
    </source>
</evidence>
<feature type="binding site" evidence="5 8">
    <location>
        <begin position="166"/>
        <end position="168"/>
    </location>
    <ligand>
        <name>substrate</name>
    </ligand>
</feature>
<organism evidence="11 12">
    <name type="scientific">Caldimonas caldifontis</name>
    <dbReference type="NCBI Taxonomy" id="1452508"/>
    <lineage>
        <taxon>Bacteria</taxon>
        <taxon>Pseudomonadati</taxon>
        <taxon>Pseudomonadota</taxon>
        <taxon>Betaproteobacteria</taxon>
        <taxon>Burkholderiales</taxon>
        <taxon>Sphaerotilaceae</taxon>
        <taxon>Caldimonas</taxon>
    </lineage>
</organism>
<comment type="similarity">
    <text evidence="5 6">Belongs to the LipB family.</text>
</comment>
<feature type="binding site" evidence="5 8">
    <location>
        <begin position="153"/>
        <end position="155"/>
    </location>
    <ligand>
        <name>substrate</name>
    </ligand>
</feature>
<dbReference type="UniPathway" id="UPA00538">
    <property type="reaction ID" value="UER00592"/>
</dbReference>
<evidence type="ECO:0000256" key="7">
    <source>
        <dbReference type="PIRSR" id="PIRSR016262-1"/>
    </source>
</evidence>
<dbReference type="PROSITE" id="PS51733">
    <property type="entry name" value="BPL_LPL_CATALYTIC"/>
    <property type="match status" value="1"/>
</dbReference>
<dbReference type="InterPro" id="IPR000544">
    <property type="entry name" value="Octanoyltransferase"/>
</dbReference>
<dbReference type="Pfam" id="PF21948">
    <property type="entry name" value="LplA-B_cat"/>
    <property type="match status" value="1"/>
</dbReference>
<feature type="site" description="Lowers pKa of active site Cys" evidence="5 9">
    <location>
        <position position="150"/>
    </location>
</feature>
<dbReference type="PIRSF" id="PIRSF016262">
    <property type="entry name" value="LPLase"/>
    <property type="match status" value="1"/>
</dbReference>
<dbReference type="EMBL" id="PSNX01000011">
    <property type="protein sequence ID" value="PPE65755.1"/>
    <property type="molecule type" value="Genomic_DNA"/>
</dbReference>
<comment type="function">
    <text evidence="4 5 6">Catalyzes the transfer of endogenously produced octanoic acid from octanoyl-acyl-carrier-protein onto the lipoyl domains of lipoate-dependent enzymes. Lipoyl-ACP can also act as a substrate although octanoyl-ACP is likely to be the physiological substrate.</text>
</comment>
<dbReference type="GO" id="GO:0009249">
    <property type="term" value="P:protein lipoylation"/>
    <property type="evidence" value="ECO:0007669"/>
    <property type="project" value="InterPro"/>
</dbReference>
<dbReference type="NCBIfam" id="NF010922">
    <property type="entry name" value="PRK14342.1"/>
    <property type="match status" value="1"/>
</dbReference>
<dbReference type="InterPro" id="IPR045864">
    <property type="entry name" value="aa-tRNA-synth_II/BPL/LPL"/>
</dbReference>
<dbReference type="InterPro" id="IPR004143">
    <property type="entry name" value="BPL_LPL_catalytic"/>
</dbReference>
<dbReference type="GO" id="GO:0033819">
    <property type="term" value="F:lipoyl(octanoyl) transferase activity"/>
    <property type="evidence" value="ECO:0007669"/>
    <property type="project" value="UniProtKB-EC"/>
</dbReference>
<keyword evidence="11" id="KW-0436">Ligase</keyword>
<feature type="active site" description="Acyl-thioester intermediate" evidence="5 7">
    <location>
        <position position="184"/>
    </location>
</feature>
<dbReference type="RefSeq" id="WP_104303089.1">
    <property type="nucleotide sequence ID" value="NZ_PSNX01000011.1"/>
</dbReference>
<evidence type="ECO:0000256" key="2">
    <source>
        <dbReference type="ARBA" id="ARBA00022679"/>
    </source>
</evidence>
<dbReference type="InterPro" id="IPR020605">
    <property type="entry name" value="Octanoyltransferase_CS"/>
</dbReference>